<dbReference type="AlphaFoldDB" id="D1B2Z4"/>
<dbReference type="OrthoDB" id="9782159at2"/>
<evidence type="ECO:0000259" key="13">
    <source>
        <dbReference type="Pfam" id="PF03264"/>
    </source>
</evidence>
<sequence>MKLKLFIFLSIGIGVGLVLSLVTYYGLHKTSDQKFCVICHEMDPMVVAYREDVHGGAGKLGASAKCVDCHLPHDNILKYIYTKARNGVVEGSIHLFGDPSKINWIEKRAHRESFVFDDGCLECHGNLLSTQTASKQAQKMHTHYQSLKGTDKEIHCASCHIDAGHQNMRNILNYYTPEFEIMKEHMKEKKSEIQEKYQHYGIQKEK</sequence>
<dbReference type="GO" id="GO:0009055">
    <property type="term" value="F:electron transfer activity"/>
    <property type="evidence" value="ECO:0007669"/>
    <property type="project" value="TreeGrafter"/>
</dbReference>
<evidence type="ECO:0000256" key="9">
    <source>
        <dbReference type="ARBA" id="ARBA00022989"/>
    </source>
</evidence>
<evidence type="ECO:0000256" key="11">
    <source>
        <dbReference type="ARBA" id="ARBA00023136"/>
    </source>
</evidence>
<reference evidence="15" key="1">
    <citation type="submission" date="2009-11" db="EMBL/GenBank/DDBJ databases">
        <title>The complete genome of Sulfurospirillum deleyianum DSM 6946.</title>
        <authorList>
            <consortium name="US DOE Joint Genome Institute (JGI-PGF)"/>
            <person name="Lucas S."/>
            <person name="Copeland A."/>
            <person name="Lapidus A."/>
            <person name="Glavina del Rio T."/>
            <person name="Dalin E."/>
            <person name="Tice H."/>
            <person name="Bruce D."/>
            <person name="Goodwin L."/>
            <person name="Pitluck S."/>
            <person name="Kyrpides N."/>
            <person name="Mavromatis K."/>
            <person name="Ivanova N."/>
            <person name="Ovchinnikova G."/>
            <person name="Munk A.C."/>
            <person name="Lu M."/>
            <person name="Brettin T."/>
            <person name="Detter J.C."/>
            <person name="Han C."/>
            <person name="Tapia R."/>
            <person name="Larimer F."/>
            <person name="Land M."/>
            <person name="Hauser L."/>
            <person name="Markowitz V."/>
            <person name="Cheng J.F."/>
            <person name="Hugenholtz P."/>
            <person name="Woyke T."/>
            <person name="Wu D."/>
            <person name="Aumann P."/>
            <person name="Schneider S."/>
            <person name="Lang E."/>
            <person name="Spring S."/>
            <person name="Klenk H.P."/>
            <person name="Eisen J.A."/>
        </authorList>
    </citation>
    <scope>NUCLEOTIDE SEQUENCE [LARGE SCALE GENOMIC DNA]</scope>
    <source>
        <strain evidence="15">ATCC 51133 / DSM 6946 / 5175</strain>
    </source>
</reference>
<evidence type="ECO:0000256" key="4">
    <source>
        <dbReference type="ARBA" id="ARBA00022475"/>
    </source>
</evidence>
<keyword evidence="4" id="KW-1003">Cell membrane</keyword>
<dbReference type="RefSeq" id="WP_012857215.1">
    <property type="nucleotide sequence ID" value="NC_013512.1"/>
</dbReference>
<dbReference type="GO" id="GO:0005886">
    <property type="term" value="C:plasma membrane"/>
    <property type="evidence" value="ECO:0007669"/>
    <property type="project" value="UniProtKB-SubCell"/>
</dbReference>
<keyword evidence="10" id="KW-0408">Iron</keyword>
<keyword evidence="15" id="KW-1185">Reference proteome</keyword>
<name>D1B2Z4_SULD5</name>
<evidence type="ECO:0000313" key="14">
    <source>
        <dbReference type="EMBL" id="ACZ12464.1"/>
    </source>
</evidence>
<dbReference type="InterPro" id="IPR038266">
    <property type="entry name" value="NapC/NirT_cytc_sf"/>
</dbReference>
<keyword evidence="7" id="KW-0479">Metal-binding</keyword>
<evidence type="ECO:0000256" key="6">
    <source>
        <dbReference type="ARBA" id="ARBA00022692"/>
    </source>
</evidence>
<evidence type="ECO:0000256" key="5">
    <source>
        <dbReference type="ARBA" id="ARBA00022617"/>
    </source>
</evidence>
<dbReference type="PANTHER" id="PTHR30333:SF1">
    <property type="entry name" value="CYTOCHROME C-TYPE PROTEIN NAPC"/>
    <property type="match status" value="1"/>
</dbReference>
<comment type="similarity">
    <text evidence="2">Belongs to the NapC/NirT/NrfH family.</text>
</comment>
<evidence type="ECO:0000256" key="12">
    <source>
        <dbReference type="SAM" id="Phobius"/>
    </source>
</evidence>
<dbReference type="HOGENOM" id="CLU_096753_1_1_7"/>
<feature type="domain" description="NapC/NirT cytochrome c N-terminal" evidence="13">
    <location>
        <begin position="2"/>
        <end position="167"/>
    </location>
</feature>
<keyword evidence="6 12" id="KW-0812">Transmembrane</keyword>
<keyword evidence="8" id="KW-0249">Electron transport</keyword>
<dbReference type="InterPro" id="IPR005126">
    <property type="entry name" value="NapC/NirT_cyt_c_N"/>
</dbReference>
<dbReference type="eggNOG" id="COG3005">
    <property type="taxonomic scope" value="Bacteria"/>
</dbReference>
<evidence type="ECO:0000256" key="7">
    <source>
        <dbReference type="ARBA" id="ARBA00022723"/>
    </source>
</evidence>
<evidence type="ECO:0000256" key="8">
    <source>
        <dbReference type="ARBA" id="ARBA00022982"/>
    </source>
</evidence>
<dbReference type="Proteomes" id="UP000002222">
    <property type="component" value="Chromosome"/>
</dbReference>
<comment type="subcellular location">
    <subcellularLocation>
        <location evidence="1">Cell membrane</location>
    </subcellularLocation>
</comment>
<protein>
    <submittedName>
        <fullName evidence="14">NapC/NirT cytochrome c domain protein</fullName>
    </submittedName>
</protein>
<keyword evidence="5" id="KW-0349">Heme</keyword>
<dbReference type="STRING" id="525898.Sdel_1446"/>
<organism evidence="14 15">
    <name type="scientific">Sulfurospirillum deleyianum (strain ATCC 51133 / DSM 6946 / 5175)</name>
    <dbReference type="NCBI Taxonomy" id="525898"/>
    <lineage>
        <taxon>Bacteria</taxon>
        <taxon>Pseudomonadati</taxon>
        <taxon>Campylobacterota</taxon>
        <taxon>Epsilonproteobacteria</taxon>
        <taxon>Campylobacterales</taxon>
        <taxon>Sulfurospirillaceae</taxon>
        <taxon>Sulfurospirillum</taxon>
    </lineage>
</organism>
<dbReference type="SUPFAM" id="SSF48695">
    <property type="entry name" value="Multiheme cytochromes"/>
    <property type="match status" value="1"/>
</dbReference>
<evidence type="ECO:0000256" key="1">
    <source>
        <dbReference type="ARBA" id="ARBA00004236"/>
    </source>
</evidence>
<evidence type="ECO:0000256" key="2">
    <source>
        <dbReference type="ARBA" id="ARBA00007395"/>
    </source>
</evidence>
<dbReference type="Pfam" id="PF03264">
    <property type="entry name" value="Cytochrom_NNT"/>
    <property type="match status" value="1"/>
</dbReference>
<dbReference type="InterPro" id="IPR051174">
    <property type="entry name" value="Cytochrome_c-type_ET"/>
</dbReference>
<dbReference type="KEGG" id="sdl:Sdel_1446"/>
<keyword evidence="11 12" id="KW-0472">Membrane</keyword>
<evidence type="ECO:0000313" key="15">
    <source>
        <dbReference type="Proteomes" id="UP000002222"/>
    </source>
</evidence>
<keyword evidence="9 12" id="KW-1133">Transmembrane helix</keyword>
<dbReference type="GO" id="GO:0046872">
    <property type="term" value="F:metal ion binding"/>
    <property type="evidence" value="ECO:0007669"/>
    <property type="project" value="UniProtKB-KW"/>
</dbReference>
<accession>D1B2Z4</accession>
<proteinExistence type="inferred from homology"/>
<gene>
    <name evidence="14" type="ordered locus">Sdel_1446</name>
</gene>
<dbReference type="Gene3D" id="1.10.3820.10">
    <property type="entry name" value="Di-heme elbow motif domain"/>
    <property type="match status" value="1"/>
</dbReference>
<evidence type="ECO:0000256" key="3">
    <source>
        <dbReference type="ARBA" id="ARBA00022448"/>
    </source>
</evidence>
<dbReference type="GO" id="GO:0009061">
    <property type="term" value="P:anaerobic respiration"/>
    <property type="evidence" value="ECO:0007669"/>
    <property type="project" value="TreeGrafter"/>
</dbReference>
<evidence type="ECO:0000256" key="10">
    <source>
        <dbReference type="ARBA" id="ARBA00023004"/>
    </source>
</evidence>
<dbReference type="InterPro" id="IPR036280">
    <property type="entry name" value="Multihaem_cyt_sf"/>
</dbReference>
<dbReference type="PANTHER" id="PTHR30333">
    <property type="entry name" value="CYTOCHROME C-TYPE PROTEIN"/>
    <property type="match status" value="1"/>
</dbReference>
<feature type="transmembrane region" description="Helical" evidence="12">
    <location>
        <begin position="6"/>
        <end position="27"/>
    </location>
</feature>
<dbReference type="EMBL" id="CP001816">
    <property type="protein sequence ID" value="ACZ12464.1"/>
    <property type="molecule type" value="Genomic_DNA"/>
</dbReference>
<keyword evidence="3" id="KW-0813">Transport</keyword>
<reference evidence="14 15" key="2">
    <citation type="journal article" date="2010" name="Stand. Genomic Sci.">
        <title>Complete genome sequence of Sulfurospirillum deleyianum type strain (5175).</title>
        <authorList>
            <person name="Sikorski J."/>
            <person name="Lapidus A."/>
            <person name="Copeland A."/>
            <person name="Glavina Del Rio T."/>
            <person name="Nolan M."/>
            <person name="Lucas S."/>
            <person name="Chen F."/>
            <person name="Tice H."/>
            <person name="Cheng J.F."/>
            <person name="Saunders E."/>
            <person name="Bruce D."/>
            <person name="Goodwin L."/>
            <person name="Pitluck S."/>
            <person name="Ovchinnikova G."/>
            <person name="Pati A."/>
            <person name="Ivanova N."/>
            <person name="Mavromatis K."/>
            <person name="Chen A."/>
            <person name="Palaniappan K."/>
            <person name="Chain P."/>
            <person name="Land M."/>
            <person name="Hauser L."/>
            <person name="Chang Y.J."/>
            <person name="Jeffries C.D."/>
            <person name="Brettin T."/>
            <person name="Detter J.C."/>
            <person name="Han C."/>
            <person name="Rohde M."/>
            <person name="Lang E."/>
            <person name="Spring S."/>
            <person name="Goker M."/>
            <person name="Bristow J."/>
            <person name="Eisen J.A."/>
            <person name="Markowitz V."/>
            <person name="Hugenholtz P."/>
            <person name="Kyrpides N.C."/>
            <person name="Klenk H.P."/>
        </authorList>
    </citation>
    <scope>NUCLEOTIDE SEQUENCE [LARGE SCALE GENOMIC DNA]</scope>
    <source>
        <strain evidence="15">ATCC 51133 / DSM 6946 / 5175</strain>
    </source>
</reference>